<dbReference type="InterPro" id="IPR041492">
    <property type="entry name" value="HAD_2"/>
</dbReference>
<organism evidence="2 3">
    <name type="scientific">Mesonia mobilis</name>
    <dbReference type="NCBI Taxonomy" id="369791"/>
    <lineage>
        <taxon>Bacteria</taxon>
        <taxon>Pseudomonadati</taxon>
        <taxon>Bacteroidota</taxon>
        <taxon>Flavobacteriia</taxon>
        <taxon>Flavobacteriales</taxon>
        <taxon>Flavobacteriaceae</taxon>
        <taxon>Mesonia</taxon>
    </lineage>
</organism>
<evidence type="ECO:0000313" key="3">
    <source>
        <dbReference type="Proteomes" id="UP000615593"/>
    </source>
</evidence>
<accession>A0ABQ3BGM1</accession>
<evidence type="ECO:0008006" key="4">
    <source>
        <dbReference type="Google" id="ProtNLM"/>
    </source>
</evidence>
<sequence>MLDLNPLKVSVENYLNNESNLAKLTSLFDEIISVEKFQTYKPNQKVYKKIQPKSIEAKECLLVAAHAWDIMGAKSCGWQTAFVKREGKSWFPLAEKPTYNIKNIEELADLL</sequence>
<dbReference type="PANTHER" id="PTHR43316">
    <property type="entry name" value="HYDROLASE, HALOACID DELAHOGENASE-RELATED"/>
    <property type="match status" value="1"/>
</dbReference>
<dbReference type="InterPro" id="IPR036412">
    <property type="entry name" value="HAD-like_sf"/>
</dbReference>
<dbReference type="Pfam" id="PF13419">
    <property type="entry name" value="HAD_2"/>
    <property type="match status" value="1"/>
</dbReference>
<gene>
    <name evidence="2" type="ORF">GCM10008088_01070</name>
</gene>
<dbReference type="GeneID" id="94367747"/>
<dbReference type="Proteomes" id="UP000615593">
    <property type="component" value="Unassembled WGS sequence"/>
</dbReference>
<evidence type="ECO:0000313" key="2">
    <source>
        <dbReference type="EMBL" id="GGZ43899.1"/>
    </source>
</evidence>
<reference evidence="3" key="1">
    <citation type="journal article" date="2019" name="Int. J. Syst. Evol. Microbiol.">
        <title>The Global Catalogue of Microorganisms (GCM) 10K type strain sequencing project: providing services to taxonomists for standard genome sequencing and annotation.</title>
        <authorList>
            <consortium name="The Broad Institute Genomics Platform"/>
            <consortium name="The Broad Institute Genome Sequencing Center for Infectious Disease"/>
            <person name="Wu L."/>
            <person name="Ma J."/>
        </authorList>
    </citation>
    <scope>NUCLEOTIDE SEQUENCE [LARGE SCALE GENOMIC DNA]</scope>
    <source>
        <strain evidence="3">KCTC 12708</strain>
    </source>
</reference>
<dbReference type="RefSeq" id="WP_051191310.1">
    <property type="nucleotide sequence ID" value="NZ_BMWY01000001.1"/>
</dbReference>
<protein>
    <recommendedName>
        <fullName evidence="4">2-haloacid dehalogenase</fullName>
    </recommendedName>
</protein>
<dbReference type="SUPFAM" id="SSF56784">
    <property type="entry name" value="HAD-like"/>
    <property type="match status" value="1"/>
</dbReference>
<dbReference type="InterPro" id="IPR051540">
    <property type="entry name" value="S-2-haloacid_dehalogenase"/>
</dbReference>
<dbReference type="InterPro" id="IPR023214">
    <property type="entry name" value="HAD_sf"/>
</dbReference>
<proteinExistence type="predicted"/>
<dbReference type="Gene3D" id="3.40.50.1000">
    <property type="entry name" value="HAD superfamily/HAD-like"/>
    <property type="match status" value="1"/>
</dbReference>
<evidence type="ECO:0000256" key="1">
    <source>
        <dbReference type="ARBA" id="ARBA00022801"/>
    </source>
</evidence>
<dbReference type="EMBL" id="BMWY01000001">
    <property type="protein sequence ID" value="GGZ43899.1"/>
    <property type="molecule type" value="Genomic_DNA"/>
</dbReference>
<name>A0ABQ3BGM1_9FLAO</name>
<comment type="caution">
    <text evidence="2">The sequence shown here is derived from an EMBL/GenBank/DDBJ whole genome shotgun (WGS) entry which is preliminary data.</text>
</comment>
<keyword evidence="1" id="KW-0378">Hydrolase</keyword>
<dbReference type="PANTHER" id="PTHR43316:SF3">
    <property type="entry name" value="HALOACID DEHALOGENASE, TYPE II (AFU_ORTHOLOGUE AFUA_2G07750)-RELATED"/>
    <property type="match status" value="1"/>
</dbReference>
<keyword evidence="3" id="KW-1185">Reference proteome</keyword>